<gene>
    <name evidence="10" type="ORF">FE782_09120</name>
</gene>
<keyword evidence="8" id="KW-1133">Transmembrane helix</keyword>
<evidence type="ECO:0000256" key="5">
    <source>
        <dbReference type="ARBA" id="ARBA00022777"/>
    </source>
</evidence>
<feature type="transmembrane region" description="Helical" evidence="8">
    <location>
        <begin position="28"/>
        <end position="48"/>
    </location>
</feature>
<protein>
    <submittedName>
        <fullName evidence="10">Sensor histidine kinase</fullName>
    </submittedName>
</protein>
<evidence type="ECO:0000256" key="4">
    <source>
        <dbReference type="ARBA" id="ARBA00022679"/>
    </source>
</evidence>
<feature type="domain" description="HAMP" evidence="9">
    <location>
        <begin position="339"/>
        <end position="391"/>
    </location>
</feature>
<feature type="coiled-coil region" evidence="7">
    <location>
        <begin position="379"/>
        <end position="413"/>
    </location>
</feature>
<dbReference type="InterPro" id="IPR036890">
    <property type="entry name" value="HATPase_C_sf"/>
</dbReference>
<dbReference type="Proteomes" id="UP000309676">
    <property type="component" value="Unassembled WGS sequence"/>
</dbReference>
<dbReference type="Pfam" id="PF06580">
    <property type="entry name" value="His_kinase"/>
    <property type="match status" value="1"/>
</dbReference>
<evidence type="ECO:0000256" key="2">
    <source>
        <dbReference type="ARBA" id="ARBA00022475"/>
    </source>
</evidence>
<keyword evidence="5 10" id="KW-0418">Kinase</keyword>
<comment type="caution">
    <text evidence="10">The sequence shown here is derived from an EMBL/GenBank/DDBJ whole genome shotgun (WGS) entry which is preliminary data.</text>
</comment>
<dbReference type="SUPFAM" id="SSF55874">
    <property type="entry name" value="ATPase domain of HSP90 chaperone/DNA topoisomerase II/histidine kinase"/>
    <property type="match status" value="1"/>
</dbReference>
<dbReference type="GO" id="GO:0005886">
    <property type="term" value="C:plasma membrane"/>
    <property type="evidence" value="ECO:0007669"/>
    <property type="project" value="UniProtKB-SubCell"/>
</dbReference>
<keyword evidence="4" id="KW-0808">Transferase</keyword>
<evidence type="ECO:0000313" key="10">
    <source>
        <dbReference type="EMBL" id="TLS52774.1"/>
    </source>
</evidence>
<accession>A0A5R9GHC3</accession>
<evidence type="ECO:0000256" key="7">
    <source>
        <dbReference type="SAM" id="Coils"/>
    </source>
</evidence>
<reference evidence="10 11" key="1">
    <citation type="submission" date="2019-05" db="EMBL/GenBank/DDBJ databases">
        <authorList>
            <person name="Narsing Rao M.P."/>
            <person name="Li W.J."/>
        </authorList>
    </citation>
    <scope>NUCLEOTIDE SEQUENCE [LARGE SCALE GENOMIC DNA]</scope>
    <source>
        <strain evidence="10 11">SYSU_K30003</strain>
    </source>
</reference>
<dbReference type="CDD" id="cd06225">
    <property type="entry name" value="HAMP"/>
    <property type="match status" value="1"/>
</dbReference>
<dbReference type="InterPro" id="IPR010559">
    <property type="entry name" value="Sig_transdc_His_kin_internal"/>
</dbReference>
<evidence type="ECO:0000256" key="1">
    <source>
        <dbReference type="ARBA" id="ARBA00004651"/>
    </source>
</evidence>
<keyword evidence="7" id="KW-0175">Coiled coil</keyword>
<dbReference type="InterPro" id="IPR003660">
    <property type="entry name" value="HAMP_dom"/>
</dbReference>
<sequence>MTEEGIQILKPRNGRTSRLRNMNIFSRLLILFIFATMLPIAIYGILLYNKSSNVIQEGISNSLESMLIQICSNIDEKIEKVRNDSIEISYMDEIQDILIHYQEYTERMKNNTKILITERMSSKYVFDNIVSEITLYTLDGHAVNVYGSDAFRLNMKEDHLKYFLQESYENKGRFIVKAMNEDYEERIAAGVNVVRKNIVLGKAIKKKEDGNVIGYMLMTVEEEKIRSIYQELATNMSAEMFVLDKNNVVISSAEETVRVGSRFENKEIIDGIEIDRYYRKTGNEGSMVYNQTINENWVLVSVIPSTYLHSDSAPVLQNFIYVGLFSIAFGVLITALVSYSIISPINRTIAGIKAFETGQMDARVTVDGNDEITILAKQFNKMAKEINRLLVNIREAERQKRRLEIKALQAQINPHFLANTLNMIAFIAKMKNENSIVTLVNAIIDLLRGSMKNDDNLQTVSDEIELLKNYITIQNYRLMNKFDVAFHIDPEIESCLMPKFVLQPIVENAIIHGIEPSNRRGMISITGYRENRDMIFEITDNGVGIEPSEFPNILHNQKNEGKERFTGIGIGNVNHRIKLMFGNQYGLDARSVKLEYTTLRIKLPIKKQDEKHD</sequence>
<keyword evidence="3" id="KW-0597">Phosphoprotein</keyword>
<proteinExistence type="predicted"/>
<keyword evidence="11" id="KW-1185">Reference proteome</keyword>
<dbReference type="PROSITE" id="PS50885">
    <property type="entry name" value="HAMP"/>
    <property type="match status" value="1"/>
</dbReference>
<dbReference type="PANTHER" id="PTHR34220">
    <property type="entry name" value="SENSOR HISTIDINE KINASE YPDA"/>
    <property type="match status" value="1"/>
</dbReference>
<keyword evidence="8" id="KW-0812">Transmembrane</keyword>
<keyword evidence="6 8" id="KW-0472">Membrane</keyword>
<evidence type="ECO:0000256" key="6">
    <source>
        <dbReference type="ARBA" id="ARBA00023136"/>
    </source>
</evidence>
<evidence type="ECO:0000313" key="11">
    <source>
        <dbReference type="Proteomes" id="UP000309676"/>
    </source>
</evidence>
<dbReference type="SMART" id="SM00387">
    <property type="entry name" value="HATPase_c"/>
    <property type="match status" value="1"/>
</dbReference>
<organism evidence="10 11">
    <name type="scientific">Paenibacillus antri</name>
    <dbReference type="NCBI Taxonomy" id="2582848"/>
    <lineage>
        <taxon>Bacteria</taxon>
        <taxon>Bacillati</taxon>
        <taxon>Bacillota</taxon>
        <taxon>Bacilli</taxon>
        <taxon>Bacillales</taxon>
        <taxon>Paenibacillaceae</taxon>
        <taxon>Paenibacillus</taxon>
    </lineage>
</organism>
<dbReference type="Pfam" id="PF00672">
    <property type="entry name" value="HAMP"/>
    <property type="match status" value="1"/>
</dbReference>
<dbReference type="AlphaFoldDB" id="A0A5R9GHC3"/>
<dbReference type="PANTHER" id="PTHR34220:SF7">
    <property type="entry name" value="SENSOR HISTIDINE KINASE YPDA"/>
    <property type="match status" value="1"/>
</dbReference>
<dbReference type="InterPro" id="IPR050640">
    <property type="entry name" value="Bact_2-comp_sensor_kinase"/>
</dbReference>
<dbReference type="Gene3D" id="6.10.340.10">
    <property type="match status" value="1"/>
</dbReference>
<evidence type="ECO:0000256" key="3">
    <source>
        <dbReference type="ARBA" id="ARBA00022553"/>
    </source>
</evidence>
<evidence type="ECO:0000259" key="9">
    <source>
        <dbReference type="PROSITE" id="PS50885"/>
    </source>
</evidence>
<dbReference type="InterPro" id="IPR003594">
    <property type="entry name" value="HATPase_dom"/>
</dbReference>
<comment type="subcellular location">
    <subcellularLocation>
        <location evidence="1">Cell membrane</location>
        <topology evidence="1">Multi-pass membrane protein</topology>
    </subcellularLocation>
</comment>
<dbReference type="Pfam" id="PF02518">
    <property type="entry name" value="HATPase_c"/>
    <property type="match status" value="1"/>
</dbReference>
<feature type="transmembrane region" description="Helical" evidence="8">
    <location>
        <begin position="319"/>
        <end position="342"/>
    </location>
</feature>
<dbReference type="EMBL" id="VCIW01000004">
    <property type="protein sequence ID" value="TLS52774.1"/>
    <property type="molecule type" value="Genomic_DNA"/>
</dbReference>
<dbReference type="Gene3D" id="3.30.565.10">
    <property type="entry name" value="Histidine kinase-like ATPase, C-terminal domain"/>
    <property type="match status" value="1"/>
</dbReference>
<name>A0A5R9GHC3_9BACL</name>
<evidence type="ECO:0000256" key="8">
    <source>
        <dbReference type="SAM" id="Phobius"/>
    </source>
</evidence>
<dbReference type="SUPFAM" id="SSF158472">
    <property type="entry name" value="HAMP domain-like"/>
    <property type="match status" value="1"/>
</dbReference>
<dbReference type="SMART" id="SM00304">
    <property type="entry name" value="HAMP"/>
    <property type="match status" value="1"/>
</dbReference>
<keyword evidence="2" id="KW-1003">Cell membrane</keyword>
<dbReference type="GO" id="GO:0000155">
    <property type="term" value="F:phosphorelay sensor kinase activity"/>
    <property type="evidence" value="ECO:0007669"/>
    <property type="project" value="InterPro"/>
</dbReference>